<dbReference type="Proteomes" id="UP000325755">
    <property type="component" value="Chromosome"/>
</dbReference>
<organism evidence="1 2">
    <name type="scientific">Candidatus Methylospira mobilis</name>
    <dbReference type="NCBI Taxonomy" id="1808979"/>
    <lineage>
        <taxon>Bacteria</taxon>
        <taxon>Pseudomonadati</taxon>
        <taxon>Pseudomonadota</taxon>
        <taxon>Gammaproteobacteria</taxon>
        <taxon>Methylococcales</taxon>
        <taxon>Methylococcaceae</taxon>
        <taxon>Candidatus Methylospira</taxon>
    </lineage>
</organism>
<dbReference type="OrthoDB" id="9101168at2"/>
<dbReference type="AlphaFoldDB" id="A0A5Q0BH26"/>
<reference evidence="1 2" key="1">
    <citation type="submission" date="2019-09" db="EMBL/GenBank/DDBJ databases">
        <title>Ecophysiology of the spiral-shaped methanotroph Methylospira mobilis as revealed by the complete genome sequence.</title>
        <authorList>
            <person name="Oshkin I.Y."/>
            <person name="Dedysh S.N."/>
            <person name="Miroshnikov K."/>
            <person name="Danilova O.V."/>
            <person name="Hakobyan A."/>
            <person name="Liesack W."/>
        </authorList>
    </citation>
    <scope>NUCLEOTIDE SEQUENCE [LARGE SCALE GENOMIC DNA]</scope>
    <source>
        <strain evidence="1 2">Shm1</strain>
    </source>
</reference>
<dbReference type="RefSeq" id="WP_153249104.1">
    <property type="nucleotide sequence ID" value="NZ_CP044205.1"/>
</dbReference>
<dbReference type="KEGG" id="mmob:F6R98_11230"/>
<accession>A0A5Q0BH26</accession>
<protein>
    <submittedName>
        <fullName evidence="1">Uncharacterized protein</fullName>
    </submittedName>
</protein>
<evidence type="ECO:0000313" key="1">
    <source>
        <dbReference type="EMBL" id="QFY43120.1"/>
    </source>
</evidence>
<gene>
    <name evidence="1" type="ORF">F6R98_11230</name>
</gene>
<evidence type="ECO:0000313" key="2">
    <source>
        <dbReference type="Proteomes" id="UP000325755"/>
    </source>
</evidence>
<name>A0A5Q0BH26_9GAMM</name>
<dbReference type="InParanoid" id="A0A5Q0BH26"/>
<proteinExistence type="predicted"/>
<dbReference type="EMBL" id="CP044205">
    <property type="protein sequence ID" value="QFY43120.1"/>
    <property type="molecule type" value="Genomic_DNA"/>
</dbReference>
<keyword evidence="2" id="KW-1185">Reference proteome</keyword>
<sequence length="83" mass="9283">MAKSNAELQAVYRQRHLKDIEGNKARLNTLISAPAKRSLKRLAKHYAVRQTALLERLIADAEKAELAKMSGDEQSAYCDAITQ</sequence>